<sequence length="435" mass="49333">MSSTSSTVGTQQIWRPWSIPLDDMLMRRKLCGVLNKITDSNFESMSDRIVPLAVSVERSENSELLDTFVRMIFQRGLSDTRFTDVYVNLCQKIVDELEGERSQWRRVDLFHIGNPMVCFETSLRVLSQYEFDRIVDSGDLETLLIFSKFVGGLFTEGVLYVSDVQSILDDLFARARYSNGHSVAIRRFLSPVLDAFNASQFLDLLAIFPRVENILQEGKISSMTRYIMMHLHDEILYPQPQDAFSSSRQRIEVYGLDVDDSDLESADDLQEDLARILRACDEQARYTIFRRDFIRGVRFFQELRVDDRHLFVSSLLSIVFSSGGFDDAAFIAGLFSRDAIRDLCRYGDAFIEGFGPSMADLEDICLDVPDAYPMMALMVHSSALSTSVVTDLASLIRPTTSSSSNPRERFLEAYSFAALKSESAVQSSVEEEADD</sequence>
<dbReference type="EMBL" id="OZ037949">
    <property type="protein sequence ID" value="CAL1711332.1"/>
    <property type="molecule type" value="Genomic_DNA"/>
</dbReference>
<evidence type="ECO:0000313" key="1">
    <source>
        <dbReference type="EMBL" id="CAL1711332.1"/>
    </source>
</evidence>
<name>A0ABP1DU38_9APHY</name>
<dbReference type="Proteomes" id="UP001497453">
    <property type="component" value="Chromosome 6"/>
</dbReference>
<gene>
    <name evidence="1" type="ORF">GFSPODELE1_LOCUS8290</name>
</gene>
<protein>
    <submittedName>
        <fullName evidence="1">Uncharacterized protein</fullName>
    </submittedName>
</protein>
<accession>A0ABP1DU38</accession>
<organism evidence="1 2">
    <name type="scientific">Somion occarium</name>
    <dbReference type="NCBI Taxonomy" id="3059160"/>
    <lineage>
        <taxon>Eukaryota</taxon>
        <taxon>Fungi</taxon>
        <taxon>Dikarya</taxon>
        <taxon>Basidiomycota</taxon>
        <taxon>Agaricomycotina</taxon>
        <taxon>Agaricomycetes</taxon>
        <taxon>Polyporales</taxon>
        <taxon>Cerrenaceae</taxon>
        <taxon>Somion</taxon>
    </lineage>
</organism>
<proteinExistence type="predicted"/>
<keyword evidence="2" id="KW-1185">Reference proteome</keyword>
<dbReference type="SUPFAM" id="SSF48371">
    <property type="entry name" value="ARM repeat"/>
    <property type="match status" value="2"/>
</dbReference>
<reference evidence="2" key="1">
    <citation type="submission" date="2024-04" db="EMBL/GenBank/DDBJ databases">
        <authorList>
            <person name="Shaw F."/>
            <person name="Minotto A."/>
        </authorList>
    </citation>
    <scope>NUCLEOTIDE SEQUENCE [LARGE SCALE GENOMIC DNA]</scope>
</reference>
<dbReference type="Gene3D" id="1.25.40.180">
    <property type="match status" value="2"/>
</dbReference>
<dbReference type="InterPro" id="IPR016024">
    <property type="entry name" value="ARM-type_fold"/>
</dbReference>
<evidence type="ECO:0000313" key="2">
    <source>
        <dbReference type="Proteomes" id="UP001497453"/>
    </source>
</evidence>